<accession>A0ABP7V5E9</accession>
<dbReference type="InterPro" id="IPR050276">
    <property type="entry name" value="MshD_Acetyltransferase"/>
</dbReference>
<comment type="caution">
    <text evidence="2">The sequence shown here is derived from an EMBL/GenBank/DDBJ whole genome shotgun (WGS) entry which is preliminary data.</text>
</comment>
<feature type="domain" description="N-acetyltransferase" evidence="1">
    <location>
        <begin position="2"/>
        <end position="160"/>
    </location>
</feature>
<evidence type="ECO:0000259" key="1">
    <source>
        <dbReference type="PROSITE" id="PS51186"/>
    </source>
</evidence>
<sequence length="160" mass="18877">MITIEEARPEHVQAIVEHWKALMEIHKEMDAEFFEDTDLWIEEYETTISETIDVAFSDRKVYVALDNEIVVGYATIYIERFAMPLYNSEPLCVIGDIMIEEQYRKQGIGELFIEEAKKMAKEFSVKKLMLNVFVKNQIAYGFFKQQGFEDTMYRMTKTID</sequence>
<proteinExistence type="predicted"/>
<reference evidence="3" key="1">
    <citation type="journal article" date="2019" name="Int. J. Syst. Evol. Microbiol.">
        <title>The Global Catalogue of Microorganisms (GCM) 10K type strain sequencing project: providing services to taxonomists for standard genome sequencing and annotation.</title>
        <authorList>
            <consortium name="The Broad Institute Genomics Platform"/>
            <consortium name="The Broad Institute Genome Sequencing Center for Infectious Disease"/>
            <person name="Wu L."/>
            <person name="Ma J."/>
        </authorList>
    </citation>
    <scope>NUCLEOTIDE SEQUENCE [LARGE SCALE GENOMIC DNA]</scope>
    <source>
        <strain evidence="3">JCM 17068</strain>
    </source>
</reference>
<dbReference type="InterPro" id="IPR000182">
    <property type="entry name" value="GNAT_dom"/>
</dbReference>
<keyword evidence="3" id="KW-1185">Reference proteome</keyword>
<evidence type="ECO:0000313" key="2">
    <source>
        <dbReference type="EMBL" id="GAA4059575.1"/>
    </source>
</evidence>
<dbReference type="Gene3D" id="3.40.630.30">
    <property type="match status" value="1"/>
</dbReference>
<dbReference type="CDD" id="cd04301">
    <property type="entry name" value="NAT_SF"/>
    <property type="match status" value="1"/>
</dbReference>
<gene>
    <name evidence="2" type="ORF">GCM10022388_27970</name>
</gene>
<dbReference type="Pfam" id="PF00583">
    <property type="entry name" value="Acetyltransf_1"/>
    <property type="match status" value="1"/>
</dbReference>
<dbReference type="InterPro" id="IPR016181">
    <property type="entry name" value="Acyl_CoA_acyltransferase"/>
</dbReference>
<dbReference type="PANTHER" id="PTHR43617:SF34">
    <property type="entry name" value="PUTATIVE-RELATED"/>
    <property type="match status" value="1"/>
</dbReference>
<dbReference type="RefSeq" id="WP_345095740.1">
    <property type="nucleotide sequence ID" value="NZ_BAABCS010000031.1"/>
</dbReference>
<dbReference type="SUPFAM" id="SSF55729">
    <property type="entry name" value="Acyl-CoA N-acyltransferases (Nat)"/>
    <property type="match status" value="1"/>
</dbReference>
<organism evidence="2 3">
    <name type="scientific">Flavobacterium chungnamense</name>
    <dbReference type="NCBI Taxonomy" id="706182"/>
    <lineage>
        <taxon>Bacteria</taxon>
        <taxon>Pseudomonadati</taxon>
        <taxon>Bacteroidota</taxon>
        <taxon>Flavobacteriia</taxon>
        <taxon>Flavobacteriales</taxon>
        <taxon>Flavobacteriaceae</taxon>
        <taxon>Flavobacterium</taxon>
    </lineage>
</organism>
<dbReference type="EMBL" id="BAABCS010000031">
    <property type="protein sequence ID" value="GAA4059575.1"/>
    <property type="molecule type" value="Genomic_DNA"/>
</dbReference>
<evidence type="ECO:0000313" key="3">
    <source>
        <dbReference type="Proteomes" id="UP001500426"/>
    </source>
</evidence>
<protein>
    <recommendedName>
        <fullName evidence="1">N-acetyltransferase domain-containing protein</fullName>
    </recommendedName>
</protein>
<dbReference type="PROSITE" id="PS51186">
    <property type="entry name" value="GNAT"/>
    <property type="match status" value="1"/>
</dbReference>
<dbReference type="Proteomes" id="UP001500426">
    <property type="component" value="Unassembled WGS sequence"/>
</dbReference>
<dbReference type="PANTHER" id="PTHR43617">
    <property type="entry name" value="L-AMINO ACID N-ACETYLTRANSFERASE"/>
    <property type="match status" value="1"/>
</dbReference>
<name>A0ABP7V5E9_9FLAO</name>